<protein>
    <recommendedName>
        <fullName evidence="3">F-box domain-containing protein</fullName>
    </recommendedName>
</protein>
<name>A0A9P4PA34_9PLEO</name>
<evidence type="ECO:0000313" key="1">
    <source>
        <dbReference type="EMBL" id="KAF2440052.1"/>
    </source>
</evidence>
<gene>
    <name evidence="1" type="ORF">P171DRAFT_435872</name>
</gene>
<dbReference type="OrthoDB" id="5421601at2759"/>
<accession>A0A9P4PA34</accession>
<comment type="caution">
    <text evidence="1">The sequence shown here is derived from an EMBL/GenBank/DDBJ whole genome shotgun (WGS) entry which is preliminary data.</text>
</comment>
<dbReference type="Proteomes" id="UP000799764">
    <property type="component" value="Unassembled WGS sequence"/>
</dbReference>
<reference evidence="1" key="1">
    <citation type="journal article" date="2020" name="Stud. Mycol.">
        <title>101 Dothideomycetes genomes: a test case for predicting lifestyles and emergence of pathogens.</title>
        <authorList>
            <person name="Haridas S."/>
            <person name="Albert R."/>
            <person name="Binder M."/>
            <person name="Bloem J."/>
            <person name="Labutti K."/>
            <person name="Salamov A."/>
            <person name="Andreopoulos B."/>
            <person name="Baker S."/>
            <person name="Barry K."/>
            <person name="Bills G."/>
            <person name="Bluhm B."/>
            <person name="Cannon C."/>
            <person name="Castanera R."/>
            <person name="Culley D."/>
            <person name="Daum C."/>
            <person name="Ezra D."/>
            <person name="Gonzalez J."/>
            <person name="Henrissat B."/>
            <person name="Kuo A."/>
            <person name="Liang C."/>
            <person name="Lipzen A."/>
            <person name="Lutzoni F."/>
            <person name="Magnuson J."/>
            <person name="Mondo S."/>
            <person name="Nolan M."/>
            <person name="Ohm R."/>
            <person name="Pangilinan J."/>
            <person name="Park H.-J."/>
            <person name="Ramirez L."/>
            <person name="Alfaro M."/>
            <person name="Sun H."/>
            <person name="Tritt A."/>
            <person name="Yoshinaga Y."/>
            <person name="Zwiers L.-H."/>
            <person name="Turgeon B."/>
            <person name="Goodwin S."/>
            <person name="Spatafora J."/>
            <person name="Crous P."/>
            <person name="Grigoriev I."/>
        </authorList>
    </citation>
    <scope>NUCLEOTIDE SEQUENCE</scope>
    <source>
        <strain evidence="1">CBS 690.94</strain>
    </source>
</reference>
<evidence type="ECO:0008006" key="3">
    <source>
        <dbReference type="Google" id="ProtNLM"/>
    </source>
</evidence>
<dbReference type="EMBL" id="MU001508">
    <property type="protein sequence ID" value="KAF2440052.1"/>
    <property type="molecule type" value="Genomic_DNA"/>
</dbReference>
<keyword evidence="2" id="KW-1185">Reference proteome</keyword>
<organism evidence="1 2">
    <name type="scientific">Karstenula rhodostoma CBS 690.94</name>
    <dbReference type="NCBI Taxonomy" id="1392251"/>
    <lineage>
        <taxon>Eukaryota</taxon>
        <taxon>Fungi</taxon>
        <taxon>Dikarya</taxon>
        <taxon>Ascomycota</taxon>
        <taxon>Pezizomycotina</taxon>
        <taxon>Dothideomycetes</taxon>
        <taxon>Pleosporomycetidae</taxon>
        <taxon>Pleosporales</taxon>
        <taxon>Massarineae</taxon>
        <taxon>Didymosphaeriaceae</taxon>
        <taxon>Karstenula</taxon>
    </lineage>
</organism>
<dbReference type="AlphaFoldDB" id="A0A9P4PA34"/>
<sequence length="503" mass="56195">MGFLNLPPEIIDVVLDLSLPSGIQGLSLVCKALHGRARSQIGRHNALKRQWASANNYRTGKLDDTLGILNAIALNPLVAEYIEHLDLWDERSLDEEDVDLLDFRGDVDAMARVKEFVTSLPFLTEAGIDTEAWWNRMMDEERSRTDEDNTEVSCTTITLLGVLPNLKSIRLDPGWQNFSPGAEQYGLPLDGLMSIIDKASLVGNSCQRPLSQVKSILPFMHTGYEEKAALQSIQPFLELGSVSEVYLVSAVAVDDGYTGYPFEWSTPTLAPQLTRLEFLSCCIDAGGISELLSHTPVLKAFKYSHETKWHGCEHDWNAGTFVEAVARHCGNTITELAITIDEIYGEIINGVSSLHSFPNLEYLEVDVHIFRGPPVESGQEQGHNAIVPEGDSPWEENDIPCIGSMIPGNVVEIHINTDFPMPDEKALNSLLKNLRSQRQERLFKLERCIIRQYTAESARICAERAGATLETFDLAVENPRARNMMPVWKREFDERVSGLRSRA</sequence>
<evidence type="ECO:0000313" key="2">
    <source>
        <dbReference type="Proteomes" id="UP000799764"/>
    </source>
</evidence>
<proteinExistence type="predicted"/>